<feature type="domain" description="Glycosyl transferase family 1" evidence="2">
    <location>
        <begin position="195"/>
        <end position="338"/>
    </location>
</feature>
<evidence type="ECO:0000256" key="1">
    <source>
        <dbReference type="ARBA" id="ARBA00022679"/>
    </source>
</evidence>
<dbReference type="AlphaFoldDB" id="A0A6C0DXC6"/>
<dbReference type="InterPro" id="IPR001296">
    <property type="entry name" value="Glyco_trans_1"/>
</dbReference>
<evidence type="ECO:0000313" key="3">
    <source>
        <dbReference type="EMBL" id="QHT21616.1"/>
    </source>
</evidence>
<organism evidence="3">
    <name type="scientific">viral metagenome</name>
    <dbReference type="NCBI Taxonomy" id="1070528"/>
    <lineage>
        <taxon>unclassified sequences</taxon>
        <taxon>metagenomes</taxon>
        <taxon>organismal metagenomes</taxon>
    </lineage>
</organism>
<dbReference type="SUPFAM" id="SSF53756">
    <property type="entry name" value="UDP-Glycosyltransferase/glycogen phosphorylase"/>
    <property type="match status" value="2"/>
</dbReference>
<feature type="domain" description="Glycosyl transferase family 1" evidence="2">
    <location>
        <begin position="552"/>
        <end position="673"/>
    </location>
</feature>
<dbReference type="GO" id="GO:0016757">
    <property type="term" value="F:glycosyltransferase activity"/>
    <property type="evidence" value="ECO:0007669"/>
    <property type="project" value="InterPro"/>
</dbReference>
<proteinExistence type="predicted"/>
<dbReference type="EMBL" id="MN739695">
    <property type="protein sequence ID" value="QHT21616.1"/>
    <property type="molecule type" value="Genomic_DNA"/>
</dbReference>
<sequence>MNNIFDNKIYLITTLWSYPYGGGEEFMYDTMCYAHNLKMKVIWISFTNGINKNYTELKIKRTKYGLIINIPGGFNGNVLQEWIKLIKPDIIHHQGHKRYDFFLGAKKFRIPFVSGFHFWNGGIDLSPITYNKNILANKKNHKINPELQLLLNEKQCFLYTASFFTRECFNKIINIDIPDIIFPSSSVERYLIKEKQEQKYVSIINIHKFKGGELFLNLLSNCPDISFLCVITENGSEDLDKKIKNIINSRQNSLYLERTDNPIEIYKKTKIMLCPSIVDETFCRVVNESMLNGIPVLTTHAGNIKYLVGDTTPIMSLDNAKKWETQIRILLDNPNIYDTYSKLMLEQYKIHSEKIAIQQFIDVMKKALKNSKNNNIGIFCPWCPQGLGIQSRNYYNILKTNFNVFIFSYKSYMNINNNNNKEWQIDNIYYSENNRENVKDIEIINFCEKYNIGKFIIPETCWFRVFEIASLLRNIGVKCYGIPNIEIVRKDELHKHNIFYKLLANNYLCHNIFSKKNFNVKYIGYSINNNNIKPKIFSNNIIKFLFIGGMNAFSRKNILDICASFKMAYNLNNNIRLTITIQKINDLEYNLSEKLNEYRNNNYINIIERELSDKEINELYIEHHISIQVSKHEGLGLGFYESISYGTPVITLNTPPHNEIIKDNINGWVIDCYFKEMTDNTNAMYGSAYFNINNLCDKIVEVSNEKVINNIIDSLVIDYNKRLSYEKFTKRLCNILA</sequence>
<reference evidence="3" key="1">
    <citation type="journal article" date="2020" name="Nature">
        <title>Giant virus diversity and host interactions through global metagenomics.</title>
        <authorList>
            <person name="Schulz F."/>
            <person name="Roux S."/>
            <person name="Paez-Espino D."/>
            <person name="Jungbluth S."/>
            <person name="Walsh D.A."/>
            <person name="Denef V.J."/>
            <person name="McMahon K.D."/>
            <person name="Konstantinidis K.T."/>
            <person name="Eloe-Fadrosh E.A."/>
            <person name="Kyrpides N.C."/>
            <person name="Woyke T."/>
        </authorList>
    </citation>
    <scope>NUCLEOTIDE SEQUENCE</scope>
    <source>
        <strain evidence="3">GVMAG-M-3300023179-103</strain>
    </source>
</reference>
<keyword evidence="1" id="KW-0808">Transferase</keyword>
<dbReference type="PANTHER" id="PTHR46401">
    <property type="entry name" value="GLYCOSYLTRANSFERASE WBBK-RELATED"/>
    <property type="match status" value="1"/>
</dbReference>
<dbReference type="PANTHER" id="PTHR46401:SF2">
    <property type="entry name" value="GLYCOSYLTRANSFERASE WBBK-RELATED"/>
    <property type="match status" value="1"/>
</dbReference>
<dbReference type="Gene3D" id="3.40.50.2000">
    <property type="entry name" value="Glycogen Phosphorylase B"/>
    <property type="match status" value="3"/>
</dbReference>
<protein>
    <recommendedName>
        <fullName evidence="2">Glycosyl transferase family 1 domain-containing protein</fullName>
    </recommendedName>
</protein>
<name>A0A6C0DXC6_9ZZZZ</name>
<dbReference type="GO" id="GO:0009103">
    <property type="term" value="P:lipopolysaccharide biosynthetic process"/>
    <property type="evidence" value="ECO:0007669"/>
    <property type="project" value="TreeGrafter"/>
</dbReference>
<dbReference type="Pfam" id="PF00534">
    <property type="entry name" value="Glycos_transf_1"/>
    <property type="match status" value="2"/>
</dbReference>
<evidence type="ECO:0000259" key="2">
    <source>
        <dbReference type="Pfam" id="PF00534"/>
    </source>
</evidence>
<accession>A0A6C0DXC6</accession>